<name>B6IJ08_CAEBR</name>
<accession>B6IJ08</accession>
<organism evidence="1 2">
    <name type="scientific">Caenorhabditis briggsae</name>
    <dbReference type="NCBI Taxonomy" id="6238"/>
    <lineage>
        <taxon>Eukaryota</taxon>
        <taxon>Metazoa</taxon>
        <taxon>Ecdysozoa</taxon>
        <taxon>Nematoda</taxon>
        <taxon>Chromadorea</taxon>
        <taxon>Rhabditida</taxon>
        <taxon>Rhabditina</taxon>
        <taxon>Rhabditomorpha</taxon>
        <taxon>Rhabditoidea</taxon>
        <taxon>Rhabditidae</taxon>
        <taxon>Peloderinae</taxon>
        <taxon>Caenorhabditis</taxon>
    </lineage>
</organism>
<keyword evidence="2" id="KW-1185">Reference proteome</keyword>
<dbReference type="GeneID" id="68919159"/>
<reference evidence="1 2" key="2">
    <citation type="journal article" date="2011" name="PLoS Genet.">
        <title>Caenorhabditis briggsae recombinant inbred line genotypes reveal inter-strain incompatibility and the evolution of recombination.</title>
        <authorList>
            <person name="Ross J.A."/>
            <person name="Koboldt D.C."/>
            <person name="Staisch J.E."/>
            <person name="Chamberlin H.M."/>
            <person name="Gupta B.P."/>
            <person name="Miller R.D."/>
            <person name="Baird S.E."/>
            <person name="Haag E.S."/>
        </authorList>
    </citation>
    <scope>NUCLEOTIDE SEQUENCE [LARGE SCALE GENOMIC DNA]</scope>
    <source>
        <strain evidence="1 2">AF16</strain>
    </source>
</reference>
<gene>
    <name evidence="1" type="ORF">CBG27710</name>
    <name evidence="1" type="ORF">CBG_27710</name>
</gene>
<protein>
    <submittedName>
        <fullName evidence="1">Protein CBG27710</fullName>
    </submittedName>
</protein>
<dbReference type="HOGENOM" id="CLU_3406703_0_0_1"/>
<dbReference type="RefSeq" id="XP_045099549.1">
    <property type="nucleotide sequence ID" value="XM_045239661.1"/>
</dbReference>
<dbReference type="InParanoid" id="B6IJ08"/>
<dbReference type="CTD" id="68919159"/>
<evidence type="ECO:0000313" key="1">
    <source>
        <dbReference type="EMBL" id="CAR99988.1"/>
    </source>
</evidence>
<reference evidence="1 2" key="1">
    <citation type="journal article" date="2003" name="PLoS Biol.">
        <title>The genome sequence of Caenorhabditis briggsae: a platform for comparative genomics.</title>
        <authorList>
            <person name="Stein L.D."/>
            <person name="Bao Z."/>
            <person name="Blasiar D."/>
            <person name="Blumenthal T."/>
            <person name="Brent M.R."/>
            <person name="Chen N."/>
            <person name="Chinwalla A."/>
            <person name="Clarke L."/>
            <person name="Clee C."/>
            <person name="Coghlan A."/>
            <person name="Coulson A."/>
            <person name="D'Eustachio P."/>
            <person name="Fitch D.H."/>
            <person name="Fulton L.A."/>
            <person name="Fulton R.E."/>
            <person name="Griffiths-Jones S."/>
            <person name="Harris T.W."/>
            <person name="Hillier L.W."/>
            <person name="Kamath R."/>
            <person name="Kuwabara P.E."/>
            <person name="Mardis E.R."/>
            <person name="Marra M.A."/>
            <person name="Miner T.L."/>
            <person name="Minx P."/>
            <person name="Mullikin J.C."/>
            <person name="Plumb R.W."/>
            <person name="Rogers J."/>
            <person name="Schein J.E."/>
            <person name="Sohrmann M."/>
            <person name="Spieth J."/>
            <person name="Stajich J.E."/>
            <person name="Wei C."/>
            <person name="Willey D."/>
            <person name="Wilson R.K."/>
            <person name="Durbin R."/>
            <person name="Waterston R.H."/>
        </authorList>
    </citation>
    <scope>NUCLEOTIDE SEQUENCE [LARGE SCALE GENOMIC DNA]</scope>
    <source>
        <strain evidence="1 2">AF16</strain>
    </source>
</reference>
<dbReference type="AlphaFoldDB" id="B6IJ08"/>
<sequence>MDGSTSVGRWRGKQGWILRSRRSTCALVGR</sequence>
<proteinExistence type="predicted"/>
<dbReference type="EMBL" id="HE600983">
    <property type="protein sequence ID" value="CAR99988.1"/>
    <property type="molecule type" value="Genomic_DNA"/>
</dbReference>
<dbReference type="Proteomes" id="UP000008549">
    <property type="component" value="Unassembled WGS sequence"/>
</dbReference>
<evidence type="ECO:0000313" key="2">
    <source>
        <dbReference type="Proteomes" id="UP000008549"/>
    </source>
</evidence>
<dbReference type="KEGG" id="cbr:CBG_27710"/>